<accession>A0A976M9V6</accession>
<dbReference type="GO" id="GO:0006511">
    <property type="term" value="P:ubiquitin-dependent protein catabolic process"/>
    <property type="evidence" value="ECO:0007669"/>
    <property type="project" value="TreeGrafter"/>
</dbReference>
<evidence type="ECO:0000313" key="4">
    <source>
        <dbReference type="Proteomes" id="UP000244803"/>
    </source>
</evidence>
<dbReference type="GO" id="GO:0005829">
    <property type="term" value="C:cytosol"/>
    <property type="evidence" value="ECO:0007669"/>
    <property type="project" value="TreeGrafter"/>
</dbReference>
<evidence type="ECO:0000259" key="2">
    <source>
        <dbReference type="PROSITE" id="PS50030"/>
    </source>
</evidence>
<name>A0A976M9V6_THEOR</name>
<feature type="compositionally biased region" description="Low complexity" evidence="1">
    <location>
        <begin position="285"/>
        <end position="310"/>
    </location>
</feature>
<feature type="compositionally biased region" description="Polar residues" evidence="1">
    <location>
        <begin position="39"/>
        <end position="59"/>
    </location>
</feature>
<sequence length="362" mass="39422">MENGSNNSNGGEEDKASGESNPSDNLKPESNRSEHENGSAENAQLNGTGSRPKSSSPTLSDAAPNTLPRSQPDSHVSRTISHNQGHSLTQFTHQSQLGRQNSEEKREQALEDEATRMFLDIASDPDMINQAFNAALNPNVAKELARRADTAWRNMETVPGGYQALCQMHRNLQQPLWNAVIGHDVATPFRNSSDIKPPVHNEPIKVSAMPNPWKNAPQQQEHSGYGSFPSSFFGYFNPLTYLSGAIPDPPSASSSPAVSSNMLSSVINRTSPTSFQTASQLFQNTSTSNHNANHSTVSRGSSISSNNPDDNSNKYSREIEELAQMGLTDREKCLIALEAADGDIFQALGILEELEKEESEDK</sequence>
<dbReference type="PROSITE" id="PS50030">
    <property type="entry name" value="UBA"/>
    <property type="match status" value="1"/>
</dbReference>
<feature type="region of interest" description="Disordered" evidence="1">
    <location>
        <begin position="285"/>
        <end position="314"/>
    </location>
</feature>
<dbReference type="Gene3D" id="1.10.8.10">
    <property type="entry name" value="DNA helicase RuvA subunit, C-terminal domain"/>
    <property type="match status" value="1"/>
</dbReference>
<organism evidence="3 4">
    <name type="scientific">Theileria orientalis</name>
    <dbReference type="NCBI Taxonomy" id="68886"/>
    <lineage>
        <taxon>Eukaryota</taxon>
        <taxon>Sar</taxon>
        <taxon>Alveolata</taxon>
        <taxon>Apicomplexa</taxon>
        <taxon>Aconoidasida</taxon>
        <taxon>Piroplasmida</taxon>
        <taxon>Theileriidae</taxon>
        <taxon>Theileria</taxon>
    </lineage>
</organism>
<protein>
    <recommendedName>
        <fullName evidence="2">UBA domain-containing protein</fullName>
    </recommendedName>
</protein>
<feature type="compositionally biased region" description="Polar residues" evidence="1">
    <location>
        <begin position="67"/>
        <end position="86"/>
    </location>
</feature>
<gene>
    <name evidence="3" type="ORF">MACJ_001307</name>
</gene>
<dbReference type="InterPro" id="IPR015496">
    <property type="entry name" value="Ubiquilin"/>
</dbReference>
<dbReference type="OrthoDB" id="267397at2759"/>
<feature type="compositionally biased region" description="Low complexity" evidence="1">
    <location>
        <begin position="1"/>
        <end position="10"/>
    </location>
</feature>
<dbReference type="PANTHER" id="PTHR10677">
    <property type="entry name" value="UBIQUILIN"/>
    <property type="match status" value="1"/>
</dbReference>
<dbReference type="InterPro" id="IPR009060">
    <property type="entry name" value="UBA-like_sf"/>
</dbReference>
<dbReference type="Proteomes" id="UP000244803">
    <property type="component" value="Chromosome 2"/>
</dbReference>
<feature type="domain" description="UBA" evidence="2">
    <location>
        <begin position="307"/>
        <end position="354"/>
    </location>
</feature>
<dbReference type="InterPro" id="IPR015940">
    <property type="entry name" value="UBA"/>
</dbReference>
<reference evidence="3" key="1">
    <citation type="submission" date="2022-07" db="EMBL/GenBank/DDBJ databases">
        <title>Evaluation of T. orientalis genome assembly methods using nanopore sequencing and analysis of variation between genomes.</title>
        <authorList>
            <person name="Yam J."/>
            <person name="Micallef M.L."/>
            <person name="Liu M."/>
            <person name="Djordjevic S.P."/>
            <person name="Bogema D.R."/>
            <person name="Jenkins C."/>
        </authorList>
    </citation>
    <scope>NUCLEOTIDE SEQUENCE</scope>
    <source>
        <strain evidence="3">Fish Creek</strain>
    </source>
</reference>
<dbReference type="PANTHER" id="PTHR10677:SF3">
    <property type="entry name" value="FI07626P-RELATED"/>
    <property type="match status" value="1"/>
</dbReference>
<evidence type="ECO:0000256" key="1">
    <source>
        <dbReference type="SAM" id="MobiDB-lite"/>
    </source>
</evidence>
<evidence type="ECO:0000313" key="3">
    <source>
        <dbReference type="EMBL" id="UKJ90374.2"/>
    </source>
</evidence>
<dbReference type="GO" id="GO:0031593">
    <property type="term" value="F:polyubiquitin modification-dependent protein binding"/>
    <property type="evidence" value="ECO:0007669"/>
    <property type="project" value="TreeGrafter"/>
</dbReference>
<proteinExistence type="predicted"/>
<dbReference type="AlphaFoldDB" id="A0A976M9V6"/>
<dbReference type="Pfam" id="PF23195">
    <property type="entry name" value="UBQLN1"/>
    <property type="match status" value="1"/>
</dbReference>
<feature type="compositionally biased region" description="Basic and acidic residues" evidence="1">
    <location>
        <begin position="26"/>
        <end position="38"/>
    </location>
</feature>
<feature type="region of interest" description="Disordered" evidence="1">
    <location>
        <begin position="1"/>
        <end position="86"/>
    </location>
</feature>
<dbReference type="EMBL" id="CP056068">
    <property type="protein sequence ID" value="UKJ90374.2"/>
    <property type="molecule type" value="Genomic_DNA"/>
</dbReference>
<dbReference type="SUPFAM" id="SSF46934">
    <property type="entry name" value="UBA-like"/>
    <property type="match status" value="1"/>
</dbReference>